<comment type="similarity">
    <text evidence="1">Belongs to the HicA mRNA interferase family.</text>
</comment>
<evidence type="ECO:0000313" key="10">
    <source>
        <dbReference type="Proteomes" id="UP000295172"/>
    </source>
</evidence>
<dbReference type="Pfam" id="PF07927">
    <property type="entry name" value="HicA_toxin"/>
    <property type="match status" value="1"/>
</dbReference>
<evidence type="ECO:0000256" key="7">
    <source>
        <dbReference type="ARBA" id="ARBA00023016"/>
    </source>
</evidence>
<dbReference type="RefSeq" id="WP_132326001.1">
    <property type="nucleotide sequence ID" value="NZ_SMKR01000168.1"/>
</dbReference>
<keyword evidence="6" id="KW-0694">RNA-binding</keyword>
<feature type="region of interest" description="Disordered" evidence="8">
    <location>
        <begin position="56"/>
        <end position="132"/>
    </location>
</feature>
<comment type="caution">
    <text evidence="9">The sequence shown here is derived from an EMBL/GenBank/DDBJ whole genome shotgun (WGS) entry which is preliminary data.</text>
</comment>
<keyword evidence="3" id="KW-0540">Nuclease</keyword>
<dbReference type="InterPro" id="IPR038570">
    <property type="entry name" value="HicA_sf"/>
</dbReference>
<dbReference type="EMBL" id="SMKR01000168">
    <property type="protein sequence ID" value="TDD16726.1"/>
    <property type="molecule type" value="Genomic_DNA"/>
</dbReference>
<sequence>MAAPKKRREAERELKKQGFGGRGSHEVWQNKDGKPIVVPTHGDEIAAGIWRSIQRQTGQPDRIFPGLRGHGERAAAGARGCRPPWAVAGPRISRPGPAVRKEVERLPPRPRRKLTQPARGRGGGPRTLLIGR</sequence>
<dbReference type="GO" id="GO:0004519">
    <property type="term" value="F:endonuclease activity"/>
    <property type="evidence" value="ECO:0007669"/>
    <property type="project" value="UniProtKB-KW"/>
</dbReference>
<evidence type="ECO:0000256" key="2">
    <source>
        <dbReference type="ARBA" id="ARBA00022649"/>
    </source>
</evidence>
<accession>A0A4V2YDU3</accession>
<keyword evidence="10" id="KW-1185">Reference proteome</keyword>
<organism evidence="9 10">
    <name type="scientific">Kribbella turkmenica</name>
    <dbReference type="NCBI Taxonomy" id="2530375"/>
    <lineage>
        <taxon>Bacteria</taxon>
        <taxon>Bacillati</taxon>
        <taxon>Actinomycetota</taxon>
        <taxon>Actinomycetes</taxon>
        <taxon>Propionibacteriales</taxon>
        <taxon>Kribbellaceae</taxon>
        <taxon>Kribbella</taxon>
    </lineage>
</organism>
<evidence type="ECO:0000256" key="3">
    <source>
        <dbReference type="ARBA" id="ARBA00022722"/>
    </source>
</evidence>
<dbReference type="GO" id="GO:0003729">
    <property type="term" value="F:mRNA binding"/>
    <property type="evidence" value="ECO:0007669"/>
    <property type="project" value="InterPro"/>
</dbReference>
<evidence type="ECO:0000256" key="8">
    <source>
        <dbReference type="SAM" id="MobiDB-lite"/>
    </source>
</evidence>
<dbReference type="Proteomes" id="UP000295172">
    <property type="component" value="Unassembled WGS sequence"/>
</dbReference>
<dbReference type="AlphaFoldDB" id="A0A4V2YDU3"/>
<dbReference type="OrthoDB" id="3830873at2"/>
<reference evidence="9 10" key="1">
    <citation type="submission" date="2019-02" db="EMBL/GenBank/DDBJ databases">
        <title>Draft genome sequences of novel Actinobacteria.</title>
        <authorList>
            <person name="Sahin N."/>
            <person name="Ay H."/>
            <person name="Saygin H."/>
        </authorList>
    </citation>
    <scope>NUCLEOTIDE SEQUENCE [LARGE SCALE GENOMIC DNA]</scope>
    <source>
        <strain evidence="9 10">16K104</strain>
    </source>
</reference>
<evidence type="ECO:0000256" key="5">
    <source>
        <dbReference type="ARBA" id="ARBA00022801"/>
    </source>
</evidence>
<keyword evidence="4" id="KW-0255">Endonuclease</keyword>
<dbReference type="Gene3D" id="3.30.920.30">
    <property type="entry name" value="Hypothetical protein"/>
    <property type="match status" value="1"/>
</dbReference>
<dbReference type="GO" id="GO:0016787">
    <property type="term" value="F:hydrolase activity"/>
    <property type="evidence" value="ECO:0007669"/>
    <property type="project" value="UniProtKB-KW"/>
</dbReference>
<dbReference type="SUPFAM" id="SSF54786">
    <property type="entry name" value="YcfA/nrd intein domain"/>
    <property type="match status" value="1"/>
</dbReference>
<keyword evidence="5" id="KW-0378">Hydrolase</keyword>
<feature type="region of interest" description="Disordered" evidence="8">
    <location>
        <begin position="1"/>
        <end position="39"/>
    </location>
</feature>
<keyword evidence="2" id="KW-1277">Toxin-antitoxin system</keyword>
<keyword evidence="7" id="KW-0346">Stress response</keyword>
<proteinExistence type="inferred from homology"/>
<name>A0A4V2YDU3_9ACTN</name>
<gene>
    <name evidence="9" type="ORF">E1218_29155</name>
</gene>
<feature type="compositionally biased region" description="Basic and acidic residues" evidence="8">
    <location>
        <begin position="23"/>
        <end position="34"/>
    </location>
</feature>
<protein>
    <submittedName>
        <fullName evidence="9">Type II toxin-antitoxin system HicA family toxin</fullName>
    </submittedName>
</protein>
<evidence type="ECO:0000256" key="4">
    <source>
        <dbReference type="ARBA" id="ARBA00022759"/>
    </source>
</evidence>
<dbReference type="InterPro" id="IPR012933">
    <property type="entry name" value="HicA_mRNA_interferase"/>
</dbReference>
<evidence type="ECO:0000256" key="1">
    <source>
        <dbReference type="ARBA" id="ARBA00006620"/>
    </source>
</evidence>
<evidence type="ECO:0000313" key="9">
    <source>
        <dbReference type="EMBL" id="TDD16726.1"/>
    </source>
</evidence>
<evidence type="ECO:0000256" key="6">
    <source>
        <dbReference type="ARBA" id="ARBA00022884"/>
    </source>
</evidence>